<organism evidence="2 3">
    <name type="scientific">Pleurodeles waltl</name>
    <name type="common">Iberian ribbed newt</name>
    <dbReference type="NCBI Taxonomy" id="8319"/>
    <lineage>
        <taxon>Eukaryota</taxon>
        <taxon>Metazoa</taxon>
        <taxon>Chordata</taxon>
        <taxon>Craniata</taxon>
        <taxon>Vertebrata</taxon>
        <taxon>Euteleostomi</taxon>
        <taxon>Amphibia</taxon>
        <taxon>Batrachia</taxon>
        <taxon>Caudata</taxon>
        <taxon>Salamandroidea</taxon>
        <taxon>Salamandridae</taxon>
        <taxon>Pleurodelinae</taxon>
        <taxon>Pleurodeles</taxon>
    </lineage>
</organism>
<evidence type="ECO:0000313" key="2">
    <source>
        <dbReference type="EMBL" id="KAJ1213057.1"/>
    </source>
</evidence>
<gene>
    <name evidence="2" type="ORF">NDU88_000696</name>
</gene>
<evidence type="ECO:0000313" key="3">
    <source>
        <dbReference type="Proteomes" id="UP001066276"/>
    </source>
</evidence>
<accession>A0AAV7WJN5</accession>
<keyword evidence="3" id="KW-1185">Reference proteome</keyword>
<evidence type="ECO:0000256" key="1">
    <source>
        <dbReference type="SAM" id="MobiDB-lite"/>
    </source>
</evidence>
<name>A0AAV7WJN5_PLEWA</name>
<proteinExistence type="predicted"/>
<reference evidence="2" key="1">
    <citation type="journal article" date="2022" name="bioRxiv">
        <title>Sequencing and chromosome-scale assembly of the giantPleurodeles waltlgenome.</title>
        <authorList>
            <person name="Brown T."/>
            <person name="Elewa A."/>
            <person name="Iarovenko S."/>
            <person name="Subramanian E."/>
            <person name="Araus A.J."/>
            <person name="Petzold A."/>
            <person name="Susuki M."/>
            <person name="Suzuki K.-i.T."/>
            <person name="Hayashi T."/>
            <person name="Toyoda A."/>
            <person name="Oliveira C."/>
            <person name="Osipova E."/>
            <person name="Leigh N.D."/>
            <person name="Simon A."/>
            <person name="Yun M.H."/>
        </authorList>
    </citation>
    <scope>NUCLEOTIDE SEQUENCE</scope>
    <source>
        <strain evidence="2">20211129_DDA</strain>
        <tissue evidence="2">Liver</tissue>
    </source>
</reference>
<sequence>MLARRWSEELHHRAPQGARCRWIPWLAWRSCWHVRGFRSAIGHSRSGGALERRRRRPVTSGSAQAGGGLAGAWCLQEESRAVALTLGRTSLV</sequence>
<dbReference type="AlphaFoldDB" id="A0AAV7WJN5"/>
<protein>
    <submittedName>
        <fullName evidence="2">Uncharacterized protein</fullName>
    </submittedName>
</protein>
<dbReference type="Proteomes" id="UP001066276">
    <property type="component" value="Chromosome 1_1"/>
</dbReference>
<comment type="caution">
    <text evidence="2">The sequence shown here is derived from an EMBL/GenBank/DDBJ whole genome shotgun (WGS) entry which is preliminary data.</text>
</comment>
<feature type="region of interest" description="Disordered" evidence="1">
    <location>
        <begin position="44"/>
        <end position="68"/>
    </location>
</feature>
<dbReference type="EMBL" id="JANPWB010000001">
    <property type="protein sequence ID" value="KAJ1213057.1"/>
    <property type="molecule type" value="Genomic_DNA"/>
</dbReference>